<protein>
    <submittedName>
        <fullName evidence="2">Uncharacterized protein</fullName>
    </submittedName>
</protein>
<reference evidence="3" key="1">
    <citation type="journal article" date="2023" name="Commun. Biol.">
        <title>Genome analysis of Parmales, the sister group of diatoms, reveals the evolutionary specialization of diatoms from phago-mixotrophs to photoautotrophs.</title>
        <authorList>
            <person name="Ban H."/>
            <person name="Sato S."/>
            <person name="Yoshikawa S."/>
            <person name="Yamada K."/>
            <person name="Nakamura Y."/>
            <person name="Ichinomiya M."/>
            <person name="Sato N."/>
            <person name="Blanc-Mathieu R."/>
            <person name="Endo H."/>
            <person name="Kuwata A."/>
            <person name="Ogata H."/>
        </authorList>
    </citation>
    <scope>NUCLEOTIDE SEQUENCE [LARGE SCALE GENOMIC DNA]</scope>
</reference>
<feature type="transmembrane region" description="Helical" evidence="1">
    <location>
        <begin position="251"/>
        <end position="274"/>
    </location>
</feature>
<sequence length="356" mass="36841">MGSLCLAASNLDASRPSFPRILTLNVVAVDFCFAAVWPGLVKVISLSSPALPPSSIGTAVTGGRLGTASSFLAWTAWLETRERMGGGKAKEGWQIMFGTLGAAAALGSALLKAAATRLTNTGTANDDDKGDLKHRASGTPPASVMSTVLTLRYLLLTISRTLLMLYSTFLVFLPTFLSSSTLTPPQRGIVSSCYSLGTLASVKYFTSTWSKVEGGTTKDANTCKATAVAMAAPPLLALAIINRSTGPTGSMVTFVTLAITMSAWGGLFVPGFFLAPVTFGVRGGRKENVGRVENFCDAVAYGVMAIGFGVVGKKGGKGEWGEVMAATAAAGVLGGWAAGKAMEIDERMERKGGEVA</sequence>
<feature type="transmembrane region" description="Helical" evidence="1">
    <location>
        <begin position="295"/>
        <end position="311"/>
    </location>
</feature>
<comment type="caution">
    <text evidence="2">The sequence shown here is derived from an EMBL/GenBank/DDBJ whole genome shotgun (WGS) entry which is preliminary data.</text>
</comment>
<dbReference type="EMBL" id="BRYA01000647">
    <property type="protein sequence ID" value="GMI27727.1"/>
    <property type="molecule type" value="Genomic_DNA"/>
</dbReference>
<keyword evidence="3" id="KW-1185">Reference proteome</keyword>
<keyword evidence="1" id="KW-1133">Transmembrane helix</keyword>
<dbReference type="SUPFAM" id="SSF103473">
    <property type="entry name" value="MFS general substrate transporter"/>
    <property type="match status" value="1"/>
</dbReference>
<evidence type="ECO:0000313" key="2">
    <source>
        <dbReference type="EMBL" id="GMI27727.1"/>
    </source>
</evidence>
<keyword evidence="1" id="KW-0812">Transmembrane</keyword>
<name>A0A9W7G130_9STRA</name>
<gene>
    <name evidence="2" type="ORF">TrCOL_g7034</name>
</gene>
<organism evidence="2 3">
    <name type="scientific">Triparma columacea</name>
    <dbReference type="NCBI Taxonomy" id="722753"/>
    <lineage>
        <taxon>Eukaryota</taxon>
        <taxon>Sar</taxon>
        <taxon>Stramenopiles</taxon>
        <taxon>Ochrophyta</taxon>
        <taxon>Bolidophyceae</taxon>
        <taxon>Parmales</taxon>
        <taxon>Triparmaceae</taxon>
        <taxon>Triparma</taxon>
    </lineage>
</organism>
<feature type="transmembrane region" description="Helical" evidence="1">
    <location>
        <begin position="21"/>
        <end position="40"/>
    </location>
</feature>
<dbReference type="AlphaFoldDB" id="A0A9W7G130"/>
<keyword evidence="1" id="KW-0472">Membrane</keyword>
<dbReference type="Proteomes" id="UP001165065">
    <property type="component" value="Unassembled WGS sequence"/>
</dbReference>
<evidence type="ECO:0000313" key="3">
    <source>
        <dbReference type="Proteomes" id="UP001165065"/>
    </source>
</evidence>
<feature type="transmembrane region" description="Helical" evidence="1">
    <location>
        <begin position="153"/>
        <end position="177"/>
    </location>
</feature>
<evidence type="ECO:0000256" key="1">
    <source>
        <dbReference type="SAM" id="Phobius"/>
    </source>
</evidence>
<accession>A0A9W7G130</accession>
<dbReference type="InterPro" id="IPR036259">
    <property type="entry name" value="MFS_trans_sf"/>
</dbReference>
<proteinExistence type="predicted"/>
<feature type="transmembrane region" description="Helical" evidence="1">
    <location>
        <begin position="323"/>
        <end position="342"/>
    </location>
</feature>